<feature type="compositionally biased region" description="Low complexity" evidence="6">
    <location>
        <begin position="366"/>
        <end position="392"/>
    </location>
</feature>
<feature type="compositionally biased region" description="Polar residues" evidence="6">
    <location>
        <begin position="228"/>
        <end position="243"/>
    </location>
</feature>
<organism evidence="7 8">
    <name type="scientific">Sanghuangporus baumii</name>
    <name type="common">Phellinus baumii</name>
    <dbReference type="NCBI Taxonomy" id="108892"/>
    <lineage>
        <taxon>Eukaryota</taxon>
        <taxon>Fungi</taxon>
        <taxon>Dikarya</taxon>
        <taxon>Basidiomycota</taxon>
        <taxon>Agaricomycotina</taxon>
        <taxon>Agaricomycetes</taxon>
        <taxon>Hymenochaetales</taxon>
        <taxon>Hymenochaetaceae</taxon>
        <taxon>Sanghuangporus</taxon>
    </lineage>
</organism>
<feature type="region of interest" description="Disordered" evidence="6">
    <location>
        <begin position="165"/>
        <end position="262"/>
    </location>
</feature>
<keyword evidence="1 4" id="KW-0853">WD repeat</keyword>
<evidence type="ECO:0000256" key="6">
    <source>
        <dbReference type="SAM" id="MobiDB-lite"/>
    </source>
</evidence>
<feature type="compositionally biased region" description="Basic and acidic residues" evidence="6">
    <location>
        <begin position="926"/>
        <end position="940"/>
    </location>
</feature>
<evidence type="ECO:0000256" key="1">
    <source>
        <dbReference type="ARBA" id="ARBA00022574"/>
    </source>
</evidence>
<reference evidence="7" key="1">
    <citation type="submission" date="2016-06" db="EMBL/GenBank/DDBJ databases">
        <title>Draft Genome sequence of the fungus Inonotus baumii.</title>
        <authorList>
            <person name="Zhu H."/>
            <person name="Lin W."/>
        </authorList>
    </citation>
    <scope>NUCLEOTIDE SEQUENCE</scope>
    <source>
        <strain evidence="7">821</strain>
    </source>
</reference>
<name>A0A9Q5I538_SANBA</name>
<gene>
    <name evidence="7" type="ORF">A7U60_g1176</name>
</gene>
<keyword evidence="2" id="KW-0677">Repeat</keyword>
<feature type="coiled-coil region" evidence="5">
    <location>
        <begin position="398"/>
        <end position="432"/>
    </location>
</feature>
<dbReference type="SUPFAM" id="SSF50978">
    <property type="entry name" value="WD40 repeat-like"/>
    <property type="match status" value="1"/>
</dbReference>
<feature type="compositionally biased region" description="Polar residues" evidence="6">
    <location>
        <begin position="168"/>
        <end position="183"/>
    </location>
</feature>
<dbReference type="InterPro" id="IPR001680">
    <property type="entry name" value="WD40_rpt"/>
</dbReference>
<dbReference type="AlphaFoldDB" id="A0A9Q5I538"/>
<feature type="compositionally biased region" description="Pro residues" evidence="6">
    <location>
        <begin position="813"/>
        <end position="825"/>
    </location>
</feature>
<dbReference type="EMBL" id="LNZH02000081">
    <property type="protein sequence ID" value="OCB91550.1"/>
    <property type="molecule type" value="Genomic_DNA"/>
</dbReference>
<proteinExistence type="inferred from homology"/>
<dbReference type="InterPro" id="IPR036322">
    <property type="entry name" value="WD40_repeat_dom_sf"/>
</dbReference>
<evidence type="ECO:0000256" key="4">
    <source>
        <dbReference type="PROSITE-ProRule" id="PRU00221"/>
    </source>
</evidence>
<dbReference type="Pfam" id="PF21032">
    <property type="entry name" value="PROPPIN"/>
    <property type="match status" value="1"/>
</dbReference>
<evidence type="ECO:0000256" key="5">
    <source>
        <dbReference type="SAM" id="Coils"/>
    </source>
</evidence>
<evidence type="ECO:0000256" key="2">
    <source>
        <dbReference type="ARBA" id="ARBA00022737"/>
    </source>
</evidence>
<dbReference type="PANTHER" id="PTHR11227">
    <property type="entry name" value="WD-REPEAT PROTEIN INTERACTING WITH PHOSPHOINOSIDES WIPI -RELATED"/>
    <property type="match status" value="1"/>
</dbReference>
<comment type="similarity">
    <text evidence="3">Belongs to the WD repeat PROPPIN family.</text>
</comment>
<feature type="region of interest" description="Disordered" evidence="6">
    <location>
        <begin position="632"/>
        <end position="658"/>
    </location>
</feature>
<evidence type="ECO:0000313" key="8">
    <source>
        <dbReference type="Proteomes" id="UP000757232"/>
    </source>
</evidence>
<dbReference type="PROSITE" id="PS50082">
    <property type="entry name" value="WD_REPEATS_2"/>
    <property type="match status" value="1"/>
</dbReference>
<evidence type="ECO:0000256" key="3">
    <source>
        <dbReference type="ARBA" id="ARBA00025740"/>
    </source>
</evidence>
<dbReference type="Gene3D" id="2.130.10.10">
    <property type="entry name" value="YVTN repeat-like/Quinoprotein amine dehydrogenase"/>
    <property type="match status" value="1"/>
</dbReference>
<feature type="region of interest" description="Disordered" evidence="6">
    <location>
        <begin position="812"/>
        <end position="845"/>
    </location>
</feature>
<feature type="compositionally biased region" description="Basic and acidic residues" evidence="6">
    <location>
        <begin position="831"/>
        <end position="841"/>
    </location>
</feature>
<feature type="repeat" description="WD" evidence="4">
    <location>
        <begin position="663"/>
        <end position="705"/>
    </location>
</feature>
<accession>A0A9Q5I538</accession>
<protein>
    <submittedName>
        <fullName evidence="7">WD40 repeat-like protein</fullName>
    </submittedName>
</protein>
<feature type="compositionally biased region" description="Pro residues" evidence="6">
    <location>
        <begin position="634"/>
        <end position="654"/>
    </location>
</feature>
<dbReference type="InterPro" id="IPR048720">
    <property type="entry name" value="PROPPIN"/>
</dbReference>
<keyword evidence="5" id="KW-0175">Coiled coil</keyword>
<comment type="caution">
    <text evidence="7">The sequence shown here is derived from an EMBL/GenBank/DDBJ whole genome shotgun (WGS) entry which is preliminary data.</text>
</comment>
<dbReference type="OrthoDB" id="1667587at2759"/>
<feature type="compositionally biased region" description="Polar residues" evidence="6">
    <location>
        <begin position="906"/>
        <end position="920"/>
    </location>
</feature>
<dbReference type="InterPro" id="IPR015943">
    <property type="entry name" value="WD40/YVTN_repeat-like_dom_sf"/>
</dbReference>
<feature type="region of interest" description="Disordered" evidence="6">
    <location>
        <begin position="337"/>
        <end position="396"/>
    </location>
</feature>
<dbReference type="GO" id="GO:0005737">
    <property type="term" value="C:cytoplasm"/>
    <property type="evidence" value="ECO:0007669"/>
    <property type="project" value="UniProtKB-ARBA"/>
</dbReference>
<keyword evidence="8" id="KW-1185">Reference proteome</keyword>
<dbReference type="Proteomes" id="UP000757232">
    <property type="component" value="Unassembled WGS sequence"/>
</dbReference>
<dbReference type="SMART" id="SM00320">
    <property type="entry name" value="WD40"/>
    <property type="match status" value="2"/>
</dbReference>
<sequence>MYPVALTSAKHVEIVSIILGMMSSTSPMLKVVHLYSSTLMSPAVFADPYWPNSVSTFKGCGYCKWAAITPPPPPSKSGMHNPGWPGCCRPPHTSEYDKIPPADWPAVHTVHRTPIPPDVKHLLDSVKVPYGSPATSPTSPSSFNALVAAHINAKDAVKSCASERKTLSRANGSPNGTVRSTPQKARGSISAGSGPGSGSGHSPQMKQAKLGGGAPPGTSPAGNAVLPTDSSVNSNTPRRNGSDGQKPLKRVEGFRTTPPASLRRLVADGEQHPPMTRSNLTSVNITALVGMEKTPEKEHPPLKRRASTTAATTTVPLAVATNRVTVTPKAQSRPLEKDVLKLPVERERDRSENVSLEKGLKALNISSGSSDSSSDSGSRSSSSEGTVTSDGGFTDYLSDESEAELQRQAELKAALLEQNRQEEQEFLAARRQLANVDLRPPQAWTTGRKAINTRVHCAMHLARHAISSTPPVEILDARFDASASIFIVATPSGFAVYRTWPLQLLRVREFTGGSLAMVLPMHTSSLLFLVGGGPSPLYPPNKVVVWDDARGRAVAELEFRERVRGLAVRRGWLVVALRRRVVAFEVDEEIRRVMEWDTCDNQRGLVAISTTAHATLLAIAGRQTGHVQLIHLPPCRPPAPTPNAPSSPPRPPPRPVKHPASIIAAHTTALTTLTVLPSGRLLATTSSRGTLVRVWDAQTGRLVRELRRGSDKAEIFGVAFRPDEQDLCCWSDKGTVHVFSLATGAASSNRQSTFSQLTPYFNLPRYFDSEWSYAQYRIPSQKQHIALSAAGTSGGKLSDVVQDERCTVAWIQVPPPAPEPVPPSSPSTGLRKGEDKGKRPESVSPPEYQMIALTYSGGWYRIALPSSASASAAAAAATSSISAAVARTSSLSAAGGSFRPSHRARSSSGSTIVTRRTATPRSYKGKGKESDERDKEKEKVGSECALLEFRRFGRWDGWG</sequence>
<feature type="region of interest" description="Disordered" evidence="6">
    <location>
        <begin position="892"/>
        <end position="940"/>
    </location>
</feature>
<feature type="compositionally biased region" description="Basic and acidic residues" evidence="6">
    <location>
        <begin position="337"/>
        <end position="352"/>
    </location>
</feature>
<evidence type="ECO:0000313" key="7">
    <source>
        <dbReference type="EMBL" id="OCB91550.1"/>
    </source>
</evidence>